<gene>
    <name evidence="7" type="primary">rpoE</name>
    <name evidence="7" type="ORF">GCM10010145_44480</name>
</gene>
<dbReference type="SUPFAM" id="SSF88659">
    <property type="entry name" value="Sigma3 and sigma4 domains of RNA polymerase sigma factors"/>
    <property type="match status" value="1"/>
</dbReference>
<dbReference type="InterPro" id="IPR013324">
    <property type="entry name" value="RNA_pol_sigma_r3/r4-like"/>
</dbReference>
<dbReference type="PANTHER" id="PTHR43133:SF51">
    <property type="entry name" value="RNA POLYMERASE SIGMA FACTOR"/>
    <property type="match status" value="1"/>
</dbReference>
<dbReference type="Proteomes" id="UP000620156">
    <property type="component" value="Unassembled WGS sequence"/>
</dbReference>
<accession>A0A918BJ65</accession>
<dbReference type="PANTHER" id="PTHR43133">
    <property type="entry name" value="RNA POLYMERASE ECF-TYPE SIGMA FACTO"/>
    <property type="match status" value="1"/>
</dbReference>
<feature type="domain" description="RNA polymerase sigma factor 70 region 4 type 2" evidence="6">
    <location>
        <begin position="113"/>
        <end position="162"/>
    </location>
</feature>
<dbReference type="NCBIfam" id="TIGR02937">
    <property type="entry name" value="sigma70-ECF"/>
    <property type="match status" value="1"/>
</dbReference>
<evidence type="ECO:0000313" key="7">
    <source>
        <dbReference type="EMBL" id="GGQ69785.1"/>
    </source>
</evidence>
<proteinExistence type="inferred from homology"/>
<dbReference type="AlphaFoldDB" id="A0A918BJ65"/>
<dbReference type="InterPro" id="IPR007627">
    <property type="entry name" value="RNA_pol_sigma70_r2"/>
</dbReference>
<dbReference type="Pfam" id="PF08281">
    <property type="entry name" value="Sigma70_r4_2"/>
    <property type="match status" value="1"/>
</dbReference>
<dbReference type="InterPro" id="IPR036388">
    <property type="entry name" value="WH-like_DNA-bd_sf"/>
</dbReference>
<evidence type="ECO:0000256" key="4">
    <source>
        <dbReference type="ARBA" id="ARBA00023163"/>
    </source>
</evidence>
<keyword evidence="8" id="KW-1185">Reference proteome</keyword>
<feature type="domain" description="RNA polymerase sigma-70 region 2" evidence="5">
    <location>
        <begin position="34"/>
        <end position="88"/>
    </location>
</feature>
<evidence type="ECO:0000259" key="6">
    <source>
        <dbReference type="Pfam" id="PF08281"/>
    </source>
</evidence>
<dbReference type="EMBL" id="BMQK01000010">
    <property type="protein sequence ID" value="GGQ69785.1"/>
    <property type="molecule type" value="Genomic_DNA"/>
</dbReference>
<dbReference type="InterPro" id="IPR014284">
    <property type="entry name" value="RNA_pol_sigma-70_dom"/>
</dbReference>
<dbReference type="Pfam" id="PF04542">
    <property type="entry name" value="Sigma70_r2"/>
    <property type="match status" value="1"/>
</dbReference>
<evidence type="ECO:0000256" key="2">
    <source>
        <dbReference type="ARBA" id="ARBA00023015"/>
    </source>
</evidence>
<dbReference type="InterPro" id="IPR039425">
    <property type="entry name" value="RNA_pol_sigma-70-like"/>
</dbReference>
<dbReference type="GO" id="GO:0003677">
    <property type="term" value="F:DNA binding"/>
    <property type="evidence" value="ECO:0007669"/>
    <property type="project" value="InterPro"/>
</dbReference>
<dbReference type="RefSeq" id="WP_189218621.1">
    <property type="nucleotide sequence ID" value="NZ_BMQK01000010.1"/>
</dbReference>
<comment type="caution">
    <text evidence="7">The sequence shown here is derived from an EMBL/GenBank/DDBJ whole genome shotgun (WGS) entry which is preliminary data.</text>
</comment>
<name>A0A918BJ65_9ACTN</name>
<dbReference type="InterPro" id="IPR013325">
    <property type="entry name" value="RNA_pol_sigma_r2"/>
</dbReference>
<keyword evidence="3" id="KW-0731">Sigma factor</keyword>
<reference evidence="7" key="1">
    <citation type="journal article" date="2014" name="Int. J. Syst. Evol. Microbiol.">
        <title>Complete genome sequence of Corynebacterium casei LMG S-19264T (=DSM 44701T), isolated from a smear-ripened cheese.</title>
        <authorList>
            <consortium name="US DOE Joint Genome Institute (JGI-PGF)"/>
            <person name="Walter F."/>
            <person name="Albersmeier A."/>
            <person name="Kalinowski J."/>
            <person name="Ruckert C."/>
        </authorList>
    </citation>
    <scope>NUCLEOTIDE SEQUENCE</scope>
    <source>
        <strain evidence="7">JCM 3131</strain>
    </source>
</reference>
<evidence type="ECO:0000256" key="3">
    <source>
        <dbReference type="ARBA" id="ARBA00023082"/>
    </source>
</evidence>
<organism evidence="7 8">
    <name type="scientific">Streptomyces ruber</name>
    <dbReference type="NCBI Taxonomy" id="83378"/>
    <lineage>
        <taxon>Bacteria</taxon>
        <taxon>Bacillati</taxon>
        <taxon>Actinomycetota</taxon>
        <taxon>Actinomycetes</taxon>
        <taxon>Kitasatosporales</taxon>
        <taxon>Streptomycetaceae</taxon>
        <taxon>Streptomyces</taxon>
    </lineage>
</organism>
<dbReference type="Gene3D" id="1.10.10.10">
    <property type="entry name" value="Winged helix-like DNA-binding domain superfamily/Winged helix DNA-binding domain"/>
    <property type="match status" value="1"/>
</dbReference>
<comment type="similarity">
    <text evidence="1">Belongs to the sigma-70 factor family. ECF subfamily.</text>
</comment>
<evidence type="ECO:0000313" key="8">
    <source>
        <dbReference type="Proteomes" id="UP000620156"/>
    </source>
</evidence>
<dbReference type="InterPro" id="IPR013249">
    <property type="entry name" value="RNA_pol_sigma70_r4_t2"/>
</dbReference>
<dbReference type="GO" id="GO:0016987">
    <property type="term" value="F:sigma factor activity"/>
    <property type="evidence" value="ECO:0007669"/>
    <property type="project" value="UniProtKB-KW"/>
</dbReference>
<dbReference type="SUPFAM" id="SSF88946">
    <property type="entry name" value="Sigma2 domain of RNA polymerase sigma factors"/>
    <property type="match status" value="1"/>
</dbReference>
<protein>
    <submittedName>
        <fullName evidence="7">RNA polymerase sigma factor</fullName>
    </submittedName>
</protein>
<evidence type="ECO:0000256" key="1">
    <source>
        <dbReference type="ARBA" id="ARBA00010641"/>
    </source>
</evidence>
<dbReference type="Gene3D" id="1.10.1740.10">
    <property type="match status" value="1"/>
</dbReference>
<keyword evidence="4" id="KW-0804">Transcription</keyword>
<keyword evidence="2" id="KW-0805">Transcription regulation</keyword>
<reference evidence="7" key="2">
    <citation type="submission" date="2020-09" db="EMBL/GenBank/DDBJ databases">
        <authorList>
            <person name="Sun Q."/>
            <person name="Ohkuma M."/>
        </authorList>
    </citation>
    <scope>NUCLEOTIDE SEQUENCE</scope>
    <source>
        <strain evidence="7">JCM 3131</strain>
    </source>
</reference>
<dbReference type="GO" id="GO:0006352">
    <property type="term" value="P:DNA-templated transcription initiation"/>
    <property type="evidence" value="ECO:0007669"/>
    <property type="project" value="InterPro"/>
</dbReference>
<sequence>MNTVSDIPSFPALLARAQAGDEQAMNSLLVGIAPYVTRICRSVARDDAADATQEALLAIYRGLGTLREPAAFHGWVRSVTVREAVRTAKRFGAETAYSQVDTEQKTNPLDAVYISDVLGRLSDAHRQVLTLRAYGLNEEEMAETLDLPVGTVRSRLHRARRRFQEAWQPAAA</sequence>
<evidence type="ECO:0000259" key="5">
    <source>
        <dbReference type="Pfam" id="PF04542"/>
    </source>
</evidence>